<dbReference type="Gene3D" id="1.10.3810.10">
    <property type="entry name" value="Biosynthetic peptidoglycan transglycosylase-like"/>
    <property type="match status" value="1"/>
</dbReference>
<evidence type="ECO:0000256" key="9">
    <source>
        <dbReference type="ARBA" id="ARBA00022984"/>
    </source>
</evidence>
<dbReference type="GO" id="GO:0008955">
    <property type="term" value="F:peptidoglycan glycosyltransferase activity"/>
    <property type="evidence" value="ECO:0007669"/>
    <property type="project" value="UniProtKB-EC"/>
</dbReference>
<evidence type="ECO:0000256" key="5">
    <source>
        <dbReference type="ARBA" id="ARBA00022676"/>
    </source>
</evidence>
<dbReference type="EC" id="2.4.99.28" evidence="13"/>
<evidence type="ECO:0000256" key="8">
    <source>
        <dbReference type="ARBA" id="ARBA00022960"/>
    </source>
</evidence>
<evidence type="ECO:0000256" key="4">
    <source>
        <dbReference type="ARBA" id="ARBA00022670"/>
    </source>
</evidence>
<keyword evidence="6" id="KW-0808">Transferase</keyword>
<dbReference type="InterPro" id="IPR012338">
    <property type="entry name" value="Beta-lactam/transpept-like"/>
</dbReference>
<dbReference type="GO" id="GO:0004180">
    <property type="term" value="F:carboxypeptidase activity"/>
    <property type="evidence" value="ECO:0007669"/>
    <property type="project" value="UniProtKB-KW"/>
</dbReference>
<dbReference type="AlphaFoldDB" id="A0A5J4L3D6"/>
<sequence length="589" mass="65781">MRWLKILLIILLSAAIGASGGFVYWSLSDLPEIKSLEGYTPFESSFIYSSDGKVLAELYLERRNFIPYYNIPDFVKKAFIAIEDQRFYSHPGMDIVGIIRAFYKNLMAHSIVEGGSTITQQLTKMLFLKPEKSLSRKIKEAIIAVQIEKRYTKDEILGMYLNQAYFGTRAYGIEAAAQTYFGKSVTELSISDAALLAGLQKAPALYSPFKNPEKALMRRQLVLKKMLQSGFISQEQYEKANAEPLPAKPFYRKYEAPYFVEHLRHYLESRYGNAIYTSGLKIYSTIDYNMQKIAEEAVARGIASIEKRVKKGVQAALIAIDLRNGHIKALVGGTDFWETQFNRATMALRQPGSAFKPFVYAAAIENGMSESDEILDSPVSFPGGKPNQLWSPKNYDGEYHGYVPLKTALALSLNAATVRLANDVGIQNIIDLARQCGIKSTLQPYLPIALGASDVTLLELTSAYGVFATGNRIEPVTYEKIVNRDGVLVEESFPFSENVLEPETVDKIKELLRAVIEMGTATKAKEIKRTVYGKTGTTNDFSDAWFVGFDDSLVVGVWVGRDNHKPIGPKEAGARAALPIWIEFMKNIK</sequence>
<evidence type="ECO:0000256" key="13">
    <source>
        <dbReference type="ARBA" id="ARBA00044770"/>
    </source>
</evidence>
<keyword evidence="5" id="KW-0328">Glycosyltransferase</keyword>
<keyword evidence="8" id="KW-0133">Cell shape</keyword>
<evidence type="ECO:0000259" key="15">
    <source>
        <dbReference type="Pfam" id="PF00905"/>
    </source>
</evidence>
<evidence type="ECO:0000256" key="7">
    <source>
        <dbReference type="ARBA" id="ARBA00022801"/>
    </source>
</evidence>
<dbReference type="GO" id="GO:0005886">
    <property type="term" value="C:plasma membrane"/>
    <property type="evidence" value="ECO:0007669"/>
    <property type="project" value="UniProtKB-SubCell"/>
</dbReference>
<dbReference type="NCBIfam" id="TIGR02074">
    <property type="entry name" value="PBP_1a_fam"/>
    <property type="match status" value="1"/>
</dbReference>
<evidence type="ECO:0000256" key="3">
    <source>
        <dbReference type="ARBA" id="ARBA00022645"/>
    </source>
</evidence>
<dbReference type="Pfam" id="PF00905">
    <property type="entry name" value="Transpeptidase"/>
    <property type="match status" value="1"/>
</dbReference>
<dbReference type="InterPro" id="IPR001264">
    <property type="entry name" value="Glyco_trans_51"/>
</dbReference>
<dbReference type="Gene3D" id="3.40.710.10">
    <property type="entry name" value="DD-peptidase/beta-lactamase superfamily"/>
    <property type="match status" value="1"/>
</dbReference>
<keyword evidence="10" id="KW-0472">Membrane</keyword>
<comment type="catalytic activity">
    <reaction evidence="14">
        <text>[GlcNAc-(1-&gt;4)-Mur2Ac(oyl-L-Ala-gamma-D-Glu-L-Lys-D-Ala-D-Ala)](n)-di-trans,octa-cis-undecaprenyl diphosphate + beta-D-GlcNAc-(1-&gt;4)-Mur2Ac(oyl-L-Ala-gamma-D-Glu-L-Lys-D-Ala-D-Ala)-di-trans,octa-cis-undecaprenyl diphosphate = [GlcNAc-(1-&gt;4)-Mur2Ac(oyl-L-Ala-gamma-D-Glu-L-Lys-D-Ala-D-Ala)](n+1)-di-trans,octa-cis-undecaprenyl diphosphate + di-trans,octa-cis-undecaprenyl diphosphate + H(+)</text>
        <dbReference type="Rhea" id="RHEA:23708"/>
        <dbReference type="Rhea" id="RHEA-COMP:9602"/>
        <dbReference type="Rhea" id="RHEA-COMP:9603"/>
        <dbReference type="ChEBI" id="CHEBI:15378"/>
        <dbReference type="ChEBI" id="CHEBI:58405"/>
        <dbReference type="ChEBI" id="CHEBI:60033"/>
        <dbReference type="ChEBI" id="CHEBI:78435"/>
        <dbReference type="EC" id="2.4.99.28"/>
    </reaction>
</comment>
<feature type="domain" description="Penicillin-binding protein transpeptidase" evidence="15">
    <location>
        <begin position="317"/>
        <end position="551"/>
    </location>
</feature>
<dbReference type="EMBL" id="BLAB01000001">
    <property type="protein sequence ID" value="GER93390.1"/>
    <property type="molecule type" value="Genomic_DNA"/>
</dbReference>
<dbReference type="InterPro" id="IPR023346">
    <property type="entry name" value="Lysozyme-like_dom_sf"/>
</dbReference>
<protein>
    <recommendedName>
        <fullName evidence="13">peptidoglycan glycosyltransferase</fullName>
        <ecNumber evidence="13">2.4.99.28</ecNumber>
    </recommendedName>
</protein>
<keyword evidence="11" id="KW-0511">Multifunctional enzyme</keyword>
<dbReference type="GO" id="GO:0030288">
    <property type="term" value="C:outer membrane-bounded periplasmic space"/>
    <property type="evidence" value="ECO:0007669"/>
    <property type="project" value="TreeGrafter"/>
</dbReference>
<evidence type="ECO:0000256" key="10">
    <source>
        <dbReference type="ARBA" id="ARBA00023136"/>
    </source>
</evidence>
<dbReference type="InterPro" id="IPR001460">
    <property type="entry name" value="PCN-bd_Tpept"/>
</dbReference>
<accession>A0A5J4L3D6</accession>
<feature type="domain" description="Glycosyl transferase family 51" evidence="16">
    <location>
        <begin position="52"/>
        <end position="226"/>
    </location>
</feature>
<evidence type="ECO:0000259" key="16">
    <source>
        <dbReference type="Pfam" id="PF00912"/>
    </source>
</evidence>
<dbReference type="PANTHER" id="PTHR32282:SF11">
    <property type="entry name" value="PENICILLIN-BINDING PROTEIN 1B"/>
    <property type="match status" value="1"/>
</dbReference>
<keyword evidence="2" id="KW-1003">Cell membrane</keyword>
<reference evidence="17" key="1">
    <citation type="submission" date="2019-10" db="EMBL/GenBank/DDBJ databases">
        <title>Metagenomic sequencing of thiosulfate-disproportionating enrichment culture.</title>
        <authorList>
            <person name="Umezawa K."/>
            <person name="Kojima H."/>
            <person name="Fukui M."/>
        </authorList>
    </citation>
    <scope>NUCLEOTIDE SEQUENCE</scope>
    <source>
        <strain evidence="17">45J</strain>
    </source>
</reference>
<evidence type="ECO:0000256" key="14">
    <source>
        <dbReference type="ARBA" id="ARBA00049902"/>
    </source>
</evidence>
<keyword evidence="3" id="KW-0121">Carboxypeptidase</keyword>
<evidence type="ECO:0000256" key="6">
    <source>
        <dbReference type="ARBA" id="ARBA00022679"/>
    </source>
</evidence>
<keyword evidence="9" id="KW-0573">Peptidoglycan synthesis</keyword>
<evidence type="ECO:0000256" key="12">
    <source>
        <dbReference type="ARBA" id="ARBA00023316"/>
    </source>
</evidence>
<keyword evidence="12" id="KW-0961">Cell wall biogenesis/degradation</keyword>
<comment type="caution">
    <text evidence="17">The sequence shown here is derived from an EMBL/GenBank/DDBJ whole genome shotgun (WGS) entry which is preliminary data.</text>
</comment>
<dbReference type="GO" id="GO:0008360">
    <property type="term" value="P:regulation of cell shape"/>
    <property type="evidence" value="ECO:0007669"/>
    <property type="project" value="UniProtKB-KW"/>
</dbReference>
<dbReference type="PANTHER" id="PTHR32282">
    <property type="entry name" value="BINDING PROTEIN TRANSPEPTIDASE, PUTATIVE-RELATED"/>
    <property type="match status" value="1"/>
</dbReference>
<dbReference type="GO" id="GO:0071555">
    <property type="term" value="P:cell wall organization"/>
    <property type="evidence" value="ECO:0007669"/>
    <property type="project" value="UniProtKB-KW"/>
</dbReference>
<evidence type="ECO:0000256" key="11">
    <source>
        <dbReference type="ARBA" id="ARBA00023268"/>
    </source>
</evidence>
<dbReference type="Pfam" id="PF00912">
    <property type="entry name" value="Transgly"/>
    <property type="match status" value="1"/>
</dbReference>
<dbReference type="GO" id="GO:0006508">
    <property type="term" value="P:proteolysis"/>
    <property type="evidence" value="ECO:0007669"/>
    <property type="project" value="UniProtKB-KW"/>
</dbReference>
<evidence type="ECO:0000256" key="2">
    <source>
        <dbReference type="ARBA" id="ARBA00022475"/>
    </source>
</evidence>
<dbReference type="FunFam" id="1.10.3810.10:FF:000001">
    <property type="entry name" value="Penicillin-binding protein 1A"/>
    <property type="match status" value="1"/>
</dbReference>
<proteinExistence type="predicted"/>
<gene>
    <name evidence="17" type="ORF">A45J_1129</name>
</gene>
<dbReference type="GO" id="GO:0008658">
    <property type="term" value="F:penicillin binding"/>
    <property type="evidence" value="ECO:0007669"/>
    <property type="project" value="InterPro"/>
</dbReference>
<keyword evidence="7" id="KW-0378">Hydrolase</keyword>
<keyword evidence="4" id="KW-0645">Protease</keyword>
<dbReference type="InterPro" id="IPR036950">
    <property type="entry name" value="PBP_transglycosylase"/>
</dbReference>
<organism evidence="17">
    <name type="scientific">hot springs metagenome</name>
    <dbReference type="NCBI Taxonomy" id="433727"/>
    <lineage>
        <taxon>unclassified sequences</taxon>
        <taxon>metagenomes</taxon>
        <taxon>ecological metagenomes</taxon>
    </lineage>
</organism>
<evidence type="ECO:0000313" key="17">
    <source>
        <dbReference type="EMBL" id="GER93390.1"/>
    </source>
</evidence>
<name>A0A5J4L3D6_9ZZZZ</name>
<dbReference type="SUPFAM" id="SSF56601">
    <property type="entry name" value="beta-lactamase/transpeptidase-like"/>
    <property type="match status" value="1"/>
</dbReference>
<dbReference type="InterPro" id="IPR050396">
    <property type="entry name" value="Glycosyltr_51/Transpeptidase"/>
</dbReference>
<evidence type="ECO:0000256" key="1">
    <source>
        <dbReference type="ARBA" id="ARBA00004236"/>
    </source>
</evidence>
<dbReference type="GO" id="GO:0009252">
    <property type="term" value="P:peptidoglycan biosynthetic process"/>
    <property type="evidence" value="ECO:0007669"/>
    <property type="project" value="UniProtKB-KW"/>
</dbReference>
<comment type="subcellular location">
    <subcellularLocation>
        <location evidence="1">Cell membrane</location>
    </subcellularLocation>
</comment>
<dbReference type="SUPFAM" id="SSF53955">
    <property type="entry name" value="Lysozyme-like"/>
    <property type="match status" value="1"/>
</dbReference>